<evidence type="ECO:0000256" key="1">
    <source>
        <dbReference type="SAM" id="Phobius"/>
    </source>
</evidence>
<evidence type="ECO:0000313" key="3">
    <source>
        <dbReference type="Proteomes" id="UP000287188"/>
    </source>
</evidence>
<sequence length="417" mass="46586">MLNDKDAVIDQLTDLATEVDSSDPKGAIRLRELGDAVRGGQYADAWAGNNLYNLINVDAIVNRYRVQQKVDGRIALVETCRNIFIFLPLFFTWLGIAIAVRAYYNLVTQYPKFSTTPFLQLWQGSFNGTAPWGWIDTLGGIATIDCILISVIVVLTIYSSIMTHNSQMKRDRKAEELRDNLAHALAGATLFLSTRHWTQPTNFVDRFNSVVNSFNSVISGLEAQIKTERQELAQLAERQRQEFALFNSFKTSLVASMDNVATTIRDLKDSQKVLNTSINSLVAPTQEMTNQQKTLLVNSKSTLDQLTRQAVAQEEVVKQQKLWGEKLNNVLTILDGTVNEAKTLSSHISKFTEEQKGLVKLLQIEHGDQAQLVKDIITNTNAMNRIIKQIDESATNINGVTVNMGEVARRIAAKVPV</sequence>
<dbReference type="Proteomes" id="UP000287188">
    <property type="component" value="Unassembled WGS sequence"/>
</dbReference>
<keyword evidence="3" id="KW-1185">Reference proteome</keyword>
<dbReference type="RefSeq" id="WP_126556485.1">
    <property type="nucleotide sequence ID" value="NZ_BIFS01000002.1"/>
</dbReference>
<keyword evidence="1" id="KW-0472">Membrane</keyword>
<feature type="transmembrane region" description="Helical" evidence="1">
    <location>
        <begin position="83"/>
        <end position="104"/>
    </location>
</feature>
<evidence type="ECO:0000313" key="2">
    <source>
        <dbReference type="EMBL" id="GCE22972.1"/>
    </source>
</evidence>
<organism evidence="2 3">
    <name type="scientific">Dictyobacter kobayashii</name>
    <dbReference type="NCBI Taxonomy" id="2014872"/>
    <lineage>
        <taxon>Bacteria</taxon>
        <taxon>Bacillati</taxon>
        <taxon>Chloroflexota</taxon>
        <taxon>Ktedonobacteria</taxon>
        <taxon>Ktedonobacterales</taxon>
        <taxon>Dictyobacteraceae</taxon>
        <taxon>Dictyobacter</taxon>
    </lineage>
</organism>
<gene>
    <name evidence="2" type="ORF">KDK_67720</name>
</gene>
<reference evidence="3" key="1">
    <citation type="submission" date="2018-12" db="EMBL/GenBank/DDBJ databases">
        <title>Tengunoibacter tsumagoiensis gen. nov., sp. nov., Dictyobacter kobayashii sp. nov., D. alpinus sp. nov., and D. joshuensis sp. nov. and description of Dictyobacteraceae fam. nov. within the order Ktedonobacterales isolated from Tengu-no-mugimeshi.</title>
        <authorList>
            <person name="Wang C.M."/>
            <person name="Zheng Y."/>
            <person name="Sakai Y."/>
            <person name="Toyoda A."/>
            <person name="Minakuchi Y."/>
            <person name="Abe K."/>
            <person name="Yokota A."/>
            <person name="Yabe S."/>
        </authorList>
    </citation>
    <scope>NUCLEOTIDE SEQUENCE [LARGE SCALE GENOMIC DNA]</scope>
    <source>
        <strain evidence="3">Uno11</strain>
    </source>
</reference>
<keyword evidence="1" id="KW-1133">Transmembrane helix</keyword>
<dbReference type="OrthoDB" id="3435720at2"/>
<dbReference type="AlphaFoldDB" id="A0A402AV34"/>
<comment type="caution">
    <text evidence="2">The sequence shown here is derived from an EMBL/GenBank/DDBJ whole genome shotgun (WGS) entry which is preliminary data.</text>
</comment>
<keyword evidence="1" id="KW-0812">Transmembrane</keyword>
<dbReference type="EMBL" id="BIFS01000002">
    <property type="protein sequence ID" value="GCE22972.1"/>
    <property type="molecule type" value="Genomic_DNA"/>
</dbReference>
<name>A0A402AV34_9CHLR</name>
<proteinExistence type="predicted"/>
<feature type="transmembrane region" description="Helical" evidence="1">
    <location>
        <begin position="141"/>
        <end position="163"/>
    </location>
</feature>
<protein>
    <submittedName>
        <fullName evidence="2">Uncharacterized protein</fullName>
    </submittedName>
</protein>
<accession>A0A402AV34</accession>